<evidence type="ECO:0000313" key="2">
    <source>
        <dbReference type="Proteomes" id="UP000571084"/>
    </source>
</evidence>
<dbReference type="AlphaFoldDB" id="A0A840RQ77"/>
<sequence length="104" mass="11947">MNEREIITAALRWHNARNHRLLVGAQKRRADELDAFTGLYLQVQTSRQLTHAKRVEQAALRILAKACKEHRGHLEMVEDADLVIEGRFIEIEMSAQSIQGENDD</sequence>
<organism evidence="1 2">
    <name type="scientific">Glaciimonas immobilis</name>
    <dbReference type="NCBI Taxonomy" id="728004"/>
    <lineage>
        <taxon>Bacteria</taxon>
        <taxon>Pseudomonadati</taxon>
        <taxon>Pseudomonadota</taxon>
        <taxon>Betaproteobacteria</taxon>
        <taxon>Burkholderiales</taxon>
        <taxon>Oxalobacteraceae</taxon>
        <taxon>Glaciimonas</taxon>
    </lineage>
</organism>
<proteinExistence type="predicted"/>
<dbReference type="Proteomes" id="UP000571084">
    <property type="component" value="Unassembled WGS sequence"/>
</dbReference>
<name>A0A840RQ77_9BURK</name>
<comment type="caution">
    <text evidence="1">The sequence shown here is derived from an EMBL/GenBank/DDBJ whole genome shotgun (WGS) entry which is preliminary data.</text>
</comment>
<protein>
    <submittedName>
        <fullName evidence="1">Uncharacterized protein</fullName>
    </submittedName>
</protein>
<dbReference type="RefSeq" id="WP_168052735.1">
    <property type="nucleotide sequence ID" value="NZ_JAAOZT010000002.1"/>
</dbReference>
<evidence type="ECO:0000313" key="1">
    <source>
        <dbReference type="EMBL" id="MBB5198639.1"/>
    </source>
</evidence>
<keyword evidence="2" id="KW-1185">Reference proteome</keyword>
<accession>A0A840RQ77</accession>
<reference evidence="1 2" key="1">
    <citation type="submission" date="2020-08" db="EMBL/GenBank/DDBJ databases">
        <title>Genomic Encyclopedia of Type Strains, Phase IV (KMG-IV): sequencing the most valuable type-strain genomes for metagenomic binning, comparative biology and taxonomic classification.</title>
        <authorList>
            <person name="Goeker M."/>
        </authorList>
    </citation>
    <scope>NUCLEOTIDE SEQUENCE [LARGE SCALE GENOMIC DNA]</scope>
    <source>
        <strain evidence="1 2">DSM 23240</strain>
    </source>
</reference>
<dbReference type="EMBL" id="JACHHQ010000001">
    <property type="protein sequence ID" value="MBB5198639.1"/>
    <property type="molecule type" value="Genomic_DNA"/>
</dbReference>
<gene>
    <name evidence="1" type="ORF">HNR39_000449</name>
</gene>